<dbReference type="CDD" id="cd02440">
    <property type="entry name" value="AdoMet_MTases"/>
    <property type="match status" value="1"/>
</dbReference>
<dbReference type="Gene3D" id="2.40.50.140">
    <property type="entry name" value="Nucleic acid-binding proteins"/>
    <property type="match status" value="1"/>
</dbReference>
<feature type="active site" evidence="11">
    <location>
        <position position="400"/>
    </location>
</feature>
<dbReference type="InterPro" id="IPR030390">
    <property type="entry name" value="MeTrfase_TrmA_AS"/>
</dbReference>
<sequence length="447" mass="49559">MAHHPKRKPLSQEPQKASIEALTHEGRGIAHVAGKTVFIDGALPGETVWFHYLRRRGKFDEGRVLEVLQPAPSRVEPRCRHFGVCGGCSLQHLSTAAQLQLKQVTVREQFRHFGGVEPEQWLPPLVGGGYWGYRYKARLGVKFVKKKDRVLVGFREKGSSLIAALEGCEVPHPSVGYLLPALGELIASLSCYDRIPQIEVAAGDQSTGLVFRHLVPLTTADTEQLVAFGQAHKLQIYLQGGGAETVRLLWPAGARLSYSQFGKLEMIFLPTDFTQVNREVNTKMVRRVLELLEIKSGERVLDLFCGIGNFTLPLAIAGAEVVGIEGNAGLVARAVANATHNRLENAYFEMADLNGAEWTHYVWAREGFSKALLDPPRSGALLAVQQMSKLRVQRIVYVSCNPATLARDAGELVNRQGYRLRYAGVIDMFPHTTHVETLALFEQTRKH</sequence>
<comment type="function">
    <text evidence="9">Catalyzes the formation of 5-methyl-uridine at position 1939 (m5U1939) in 23S rRNA.</text>
</comment>
<dbReference type="InterPro" id="IPR010280">
    <property type="entry name" value="U5_MeTrfase_fam"/>
</dbReference>
<comment type="similarity">
    <text evidence="9">Belongs to the class I-like SAM-binding methyltransferase superfamily. RNA M5U methyltransferase family. RlmD subfamily.</text>
</comment>
<feature type="active site" description="Nucleophile" evidence="9 10">
    <location>
        <position position="400"/>
    </location>
</feature>
<evidence type="ECO:0000256" key="1">
    <source>
        <dbReference type="ARBA" id="ARBA00022485"/>
    </source>
</evidence>
<dbReference type="Gene3D" id="3.40.50.150">
    <property type="entry name" value="Vaccinia Virus protein VP39"/>
    <property type="match status" value="1"/>
</dbReference>
<dbReference type="EC" id="2.1.1.190" evidence="9"/>
<organism evidence="13 14">
    <name type="scientific">Nitrosococcus oceani C-27</name>
    <dbReference type="NCBI Taxonomy" id="314279"/>
    <lineage>
        <taxon>Bacteria</taxon>
        <taxon>Pseudomonadati</taxon>
        <taxon>Pseudomonadota</taxon>
        <taxon>Gammaproteobacteria</taxon>
        <taxon>Chromatiales</taxon>
        <taxon>Chromatiaceae</taxon>
        <taxon>Nitrosococcus</taxon>
    </lineage>
</organism>
<keyword evidence="3 9" id="KW-0489">Methyltransferase</keyword>
<dbReference type="PROSITE" id="PS51687">
    <property type="entry name" value="SAM_MT_RNA_M5U"/>
    <property type="match status" value="1"/>
</dbReference>
<proteinExistence type="inferred from homology"/>
<evidence type="ECO:0000256" key="9">
    <source>
        <dbReference type="HAMAP-Rule" id="MF_01010"/>
    </source>
</evidence>
<dbReference type="OrthoDB" id="9804590at2"/>
<evidence type="ECO:0000256" key="5">
    <source>
        <dbReference type="ARBA" id="ARBA00022691"/>
    </source>
</evidence>
<evidence type="ECO:0000259" key="12">
    <source>
        <dbReference type="PROSITE" id="PS50926"/>
    </source>
</evidence>
<dbReference type="Pfam" id="PF01938">
    <property type="entry name" value="TRAM"/>
    <property type="match status" value="1"/>
</dbReference>
<dbReference type="HAMAP" id="MF_01010">
    <property type="entry name" value="23SrRNA_methyltr_RlmD"/>
    <property type="match status" value="1"/>
</dbReference>
<dbReference type="NCBIfam" id="TIGR00479">
    <property type="entry name" value="rumA"/>
    <property type="match status" value="1"/>
</dbReference>
<name>A0A0E2Z9B5_9GAMM</name>
<keyword evidence="2 9" id="KW-0698">rRNA processing</keyword>
<dbReference type="Gene3D" id="2.40.50.1070">
    <property type="match status" value="1"/>
</dbReference>
<dbReference type="GO" id="GO:0070041">
    <property type="term" value="F:rRNA (uridine-C5-)-methyltransferase activity"/>
    <property type="evidence" value="ECO:0007669"/>
    <property type="project" value="UniProtKB-UniRule"/>
</dbReference>
<gene>
    <name evidence="9" type="primary">rlmD</name>
    <name evidence="13" type="ORF">IB75_04040</name>
</gene>
<evidence type="ECO:0000256" key="10">
    <source>
        <dbReference type="PROSITE-ProRule" id="PRU01024"/>
    </source>
</evidence>
<evidence type="ECO:0000313" key="13">
    <source>
        <dbReference type="EMBL" id="KFI20290.1"/>
    </source>
</evidence>
<feature type="domain" description="TRAM" evidence="12">
    <location>
        <begin position="7"/>
        <end position="66"/>
    </location>
</feature>
<feature type="binding site" evidence="9">
    <location>
        <position position="352"/>
    </location>
    <ligand>
        <name>S-adenosyl-L-methionine</name>
        <dbReference type="ChEBI" id="CHEBI:59789"/>
    </ligand>
</feature>
<feature type="binding site" evidence="9">
    <location>
        <position position="85"/>
    </location>
    <ligand>
        <name>[4Fe-4S] cluster</name>
        <dbReference type="ChEBI" id="CHEBI:49883"/>
    </ligand>
</feature>
<feature type="binding site" evidence="9 10">
    <location>
        <position position="304"/>
    </location>
    <ligand>
        <name>S-adenosyl-L-methionine</name>
        <dbReference type="ChEBI" id="CHEBI:59789"/>
    </ligand>
</feature>
<dbReference type="GO" id="GO:0051539">
    <property type="term" value="F:4 iron, 4 sulfur cluster binding"/>
    <property type="evidence" value="ECO:0007669"/>
    <property type="project" value="UniProtKB-KW"/>
</dbReference>
<feature type="binding site" evidence="9">
    <location>
        <position position="88"/>
    </location>
    <ligand>
        <name>[4Fe-4S] cluster</name>
        <dbReference type="ChEBI" id="CHEBI:49883"/>
    </ligand>
</feature>
<evidence type="ECO:0000256" key="4">
    <source>
        <dbReference type="ARBA" id="ARBA00022679"/>
    </source>
</evidence>
<dbReference type="NCBIfam" id="NF009639">
    <property type="entry name" value="PRK13168.1"/>
    <property type="match status" value="1"/>
</dbReference>
<evidence type="ECO:0000256" key="7">
    <source>
        <dbReference type="ARBA" id="ARBA00023004"/>
    </source>
</evidence>
<keyword evidence="1 9" id="KW-0004">4Fe-4S</keyword>
<comment type="catalytic activity">
    <reaction evidence="9">
        <text>uridine(1939) in 23S rRNA + S-adenosyl-L-methionine = 5-methyluridine(1939) in 23S rRNA + S-adenosyl-L-homocysteine + H(+)</text>
        <dbReference type="Rhea" id="RHEA:42908"/>
        <dbReference type="Rhea" id="RHEA-COMP:10278"/>
        <dbReference type="Rhea" id="RHEA-COMP:10279"/>
        <dbReference type="ChEBI" id="CHEBI:15378"/>
        <dbReference type="ChEBI" id="CHEBI:57856"/>
        <dbReference type="ChEBI" id="CHEBI:59789"/>
        <dbReference type="ChEBI" id="CHEBI:65315"/>
        <dbReference type="ChEBI" id="CHEBI:74447"/>
        <dbReference type="EC" id="2.1.1.190"/>
    </reaction>
</comment>
<feature type="binding site" evidence="9 10">
    <location>
        <position position="374"/>
    </location>
    <ligand>
        <name>S-adenosyl-L-methionine</name>
        <dbReference type="ChEBI" id="CHEBI:59789"/>
    </ligand>
</feature>
<keyword evidence="7 9" id="KW-0408">Iron</keyword>
<dbReference type="InterPro" id="IPR002792">
    <property type="entry name" value="TRAM_dom"/>
</dbReference>
<dbReference type="SUPFAM" id="SSF53335">
    <property type="entry name" value="S-adenosyl-L-methionine-dependent methyltransferases"/>
    <property type="match status" value="1"/>
</dbReference>
<feature type="binding site" evidence="9">
    <location>
        <position position="309"/>
    </location>
    <ligand>
        <name>S-adenosyl-L-methionine</name>
        <dbReference type="ChEBI" id="CHEBI:59789"/>
    </ligand>
</feature>
<reference evidence="13 14" key="1">
    <citation type="submission" date="2014-07" db="EMBL/GenBank/DDBJ databases">
        <title>Comparative analysis of Nitrosococcus oceani genome inventories of strains from Pacific and Atlantic gyres.</title>
        <authorList>
            <person name="Lim C.K."/>
            <person name="Wang L."/>
            <person name="Sayavedra-Soto L.A."/>
            <person name="Klotz M.G."/>
        </authorList>
    </citation>
    <scope>NUCLEOTIDE SEQUENCE [LARGE SCALE GENOMIC DNA]</scope>
    <source>
        <strain evidence="13 14">C-27</strain>
    </source>
</reference>
<evidence type="ECO:0000256" key="8">
    <source>
        <dbReference type="ARBA" id="ARBA00023014"/>
    </source>
</evidence>
<dbReference type="HOGENOM" id="CLU_014689_8_2_6"/>
<dbReference type="PROSITE" id="PS01231">
    <property type="entry name" value="TRMA_2"/>
    <property type="match status" value="1"/>
</dbReference>
<evidence type="ECO:0000256" key="3">
    <source>
        <dbReference type="ARBA" id="ARBA00022603"/>
    </source>
</evidence>
<evidence type="ECO:0000256" key="11">
    <source>
        <dbReference type="PROSITE-ProRule" id="PRU10015"/>
    </source>
</evidence>
<protein>
    <recommendedName>
        <fullName evidence="9">23S rRNA (uracil(1939)-C(5))-methyltransferase RlmD</fullName>
        <ecNumber evidence="9">2.1.1.190</ecNumber>
    </recommendedName>
    <alternativeName>
        <fullName evidence="9">23S rRNA(m5U1939)-methyltransferase</fullName>
    </alternativeName>
</protein>
<keyword evidence="5 9" id="KW-0949">S-adenosyl-L-methionine</keyword>
<dbReference type="PROSITE" id="PS50926">
    <property type="entry name" value="TRAM"/>
    <property type="match status" value="1"/>
</dbReference>
<dbReference type="InterPro" id="IPR012340">
    <property type="entry name" value="NA-bd_OB-fold"/>
</dbReference>
<evidence type="ECO:0000313" key="14">
    <source>
        <dbReference type="Proteomes" id="UP000028839"/>
    </source>
</evidence>
<dbReference type="Pfam" id="PF05958">
    <property type="entry name" value="tRNA_U5-meth_tr"/>
    <property type="match status" value="1"/>
</dbReference>
<dbReference type="GO" id="GO:0003723">
    <property type="term" value="F:RNA binding"/>
    <property type="evidence" value="ECO:0007669"/>
    <property type="project" value="InterPro"/>
</dbReference>
<dbReference type="PROSITE" id="PS01230">
    <property type="entry name" value="TRMA_1"/>
    <property type="match status" value="1"/>
</dbReference>
<feature type="binding site" evidence="9">
    <location>
        <position position="79"/>
    </location>
    <ligand>
        <name>[4Fe-4S] cluster</name>
        <dbReference type="ChEBI" id="CHEBI:49883"/>
    </ligand>
</feature>
<dbReference type="GO" id="GO:0005506">
    <property type="term" value="F:iron ion binding"/>
    <property type="evidence" value="ECO:0007669"/>
    <property type="project" value="UniProtKB-UniRule"/>
</dbReference>
<keyword evidence="4 9" id="KW-0808">Transferase</keyword>
<keyword evidence="6 9" id="KW-0479">Metal-binding</keyword>
<dbReference type="AlphaFoldDB" id="A0A0E2Z9B5"/>
<dbReference type="Proteomes" id="UP000028839">
    <property type="component" value="Unassembled WGS sequence"/>
</dbReference>
<dbReference type="InterPro" id="IPR029063">
    <property type="entry name" value="SAM-dependent_MTases_sf"/>
</dbReference>
<dbReference type="InterPro" id="IPR030391">
    <property type="entry name" value="MeTrfase_TrmA_CS"/>
</dbReference>
<comment type="caution">
    <text evidence="13">The sequence shown here is derived from an EMBL/GenBank/DDBJ whole genome shotgun (WGS) entry which is preliminary data.</text>
</comment>
<feature type="binding site" evidence="9">
    <location>
        <position position="168"/>
    </location>
    <ligand>
        <name>[4Fe-4S] cluster</name>
        <dbReference type="ChEBI" id="CHEBI:49883"/>
    </ligand>
</feature>
<dbReference type="PANTHER" id="PTHR11061:SF49">
    <property type="entry name" value="23S RRNA (URACIL(1939)-C(5))-METHYLTRANSFERASE RLMD"/>
    <property type="match status" value="1"/>
</dbReference>
<keyword evidence="8 9" id="KW-0411">Iron-sulfur</keyword>
<feature type="binding site" evidence="9 10">
    <location>
        <position position="325"/>
    </location>
    <ligand>
        <name>S-adenosyl-L-methionine</name>
        <dbReference type="ChEBI" id="CHEBI:59789"/>
    </ligand>
</feature>
<dbReference type="SUPFAM" id="SSF50249">
    <property type="entry name" value="Nucleic acid-binding proteins"/>
    <property type="match status" value="1"/>
</dbReference>
<evidence type="ECO:0000256" key="2">
    <source>
        <dbReference type="ARBA" id="ARBA00022552"/>
    </source>
</evidence>
<dbReference type="EMBL" id="JPGN01000023">
    <property type="protein sequence ID" value="KFI20290.1"/>
    <property type="molecule type" value="Genomic_DNA"/>
</dbReference>
<dbReference type="FunFam" id="2.40.50.140:FF:000097">
    <property type="entry name" value="23S rRNA (uracil(1939)-C(5))-methyltransferase RlmD"/>
    <property type="match status" value="1"/>
</dbReference>
<evidence type="ECO:0000256" key="6">
    <source>
        <dbReference type="ARBA" id="ARBA00022723"/>
    </source>
</evidence>
<feature type="binding site" evidence="9 10">
    <location>
        <position position="275"/>
    </location>
    <ligand>
        <name>S-adenosyl-L-methionine</name>
        <dbReference type="ChEBI" id="CHEBI:59789"/>
    </ligand>
</feature>
<dbReference type="InterPro" id="IPR001566">
    <property type="entry name" value="23S_rRNA_MeTrfase_RlmD"/>
</dbReference>
<accession>A0A0E2Z9B5</accession>
<dbReference type="PANTHER" id="PTHR11061">
    <property type="entry name" value="RNA M5U METHYLTRANSFERASE"/>
    <property type="match status" value="1"/>
</dbReference>
<dbReference type="GO" id="GO:0070475">
    <property type="term" value="P:rRNA base methylation"/>
    <property type="evidence" value="ECO:0007669"/>
    <property type="project" value="TreeGrafter"/>
</dbReference>